<feature type="domain" description="FAD-binding" evidence="6">
    <location>
        <begin position="143"/>
        <end position="336"/>
    </location>
</feature>
<keyword evidence="8" id="KW-1185">Reference proteome</keyword>
<evidence type="ECO:0000256" key="1">
    <source>
        <dbReference type="ARBA" id="ARBA00001974"/>
    </source>
</evidence>
<dbReference type="InterPro" id="IPR050493">
    <property type="entry name" value="FAD-dep_Monooxygenase_BioMet"/>
</dbReference>
<dbReference type="SUPFAM" id="SSF51905">
    <property type="entry name" value="FAD/NAD(P)-binding domain"/>
    <property type="match status" value="1"/>
</dbReference>
<name>A0ABV7DEK2_9HYPH</name>
<keyword evidence="2" id="KW-0285">Flavoprotein</keyword>
<dbReference type="PRINTS" id="PR00420">
    <property type="entry name" value="RNGMNOXGNASE"/>
</dbReference>
<evidence type="ECO:0000256" key="2">
    <source>
        <dbReference type="ARBA" id="ARBA00022630"/>
    </source>
</evidence>
<dbReference type="GO" id="GO:0004497">
    <property type="term" value="F:monooxygenase activity"/>
    <property type="evidence" value="ECO:0007669"/>
    <property type="project" value="UniProtKB-KW"/>
</dbReference>
<accession>A0ABV7DEK2</accession>
<evidence type="ECO:0000313" key="7">
    <source>
        <dbReference type="EMBL" id="MFC3072712.1"/>
    </source>
</evidence>
<reference evidence="8" key="1">
    <citation type="journal article" date="2019" name="Int. J. Syst. Evol. Microbiol.">
        <title>The Global Catalogue of Microorganisms (GCM) 10K type strain sequencing project: providing services to taxonomists for standard genome sequencing and annotation.</title>
        <authorList>
            <consortium name="The Broad Institute Genomics Platform"/>
            <consortium name="The Broad Institute Genome Sequencing Center for Infectious Disease"/>
            <person name="Wu L."/>
            <person name="Ma J."/>
        </authorList>
    </citation>
    <scope>NUCLEOTIDE SEQUENCE [LARGE SCALE GENOMIC DNA]</scope>
    <source>
        <strain evidence="8">KCTC 52677</strain>
    </source>
</reference>
<evidence type="ECO:0000259" key="6">
    <source>
        <dbReference type="Pfam" id="PF01494"/>
    </source>
</evidence>
<dbReference type="Proteomes" id="UP001595377">
    <property type="component" value="Unassembled WGS sequence"/>
</dbReference>
<evidence type="ECO:0000313" key="8">
    <source>
        <dbReference type="Proteomes" id="UP001595377"/>
    </source>
</evidence>
<keyword evidence="5 7" id="KW-0503">Monooxygenase</keyword>
<comment type="cofactor">
    <cofactor evidence="1">
        <name>FAD</name>
        <dbReference type="ChEBI" id="CHEBI:57692"/>
    </cofactor>
</comment>
<comment type="caution">
    <text evidence="7">The sequence shown here is derived from an EMBL/GenBank/DDBJ whole genome shotgun (WGS) entry which is preliminary data.</text>
</comment>
<dbReference type="Pfam" id="PF01494">
    <property type="entry name" value="FAD_binding_3"/>
    <property type="match status" value="2"/>
</dbReference>
<sequence>MPSVKTATIVGAGIAGLTAALALARRGIACHVLEQAASLEEVGAGLQLSPNATRILAGLGLLDALAARWCEPDRIALASGASLAPLAAVPAGEAARRRWGSPYGVLHRAALHGILLQAVRGEPLCRLSTGVRVGTPADVPESDVTIGADGVWSRLRRAVPGALPARYSGNVAWRFLVPQAEAPAALDPRSVTAFLGPRAHLVAYPLAEGGAFNIVAIHQSDTPPEEGWALRGDAQAQARLQDAFAGWHADLRRLIASARDPMMWPLHGCPDGPWTDGRRLVLIGDAAHAMTPFAAQGAAMAIEDAALLAGRLAGAPDLSAALRSFEETRRARVARVRGRGAFNRFAYHARGPVALARDLVLSARGPERLAADLDWLYGYRTPD</sequence>
<protein>
    <submittedName>
        <fullName evidence="7">FAD-dependent monooxygenase</fullName>
    </submittedName>
</protein>
<dbReference type="PANTHER" id="PTHR13789:SF318">
    <property type="entry name" value="GERANYLGERANYL DIPHOSPHATE REDUCTASE"/>
    <property type="match status" value="1"/>
</dbReference>
<evidence type="ECO:0000256" key="5">
    <source>
        <dbReference type="ARBA" id="ARBA00023033"/>
    </source>
</evidence>
<dbReference type="PANTHER" id="PTHR13789">
    <property type="entry name" value="MONOOXYGENASE"/>
    <property type="match status" value="1"/>
</dbReference>
<evidence type="ECO:0000256" key="3">
    <source>
        <dbReference type="ARBA" id="ARBA00022827"/>
    </source>
</evidence>
<dbReference type="RefSeq" id="WP_257315778.1">
    <property type="nucleotide sequence ID" value="NZ_JANFDG010000014.1"/>
</dbReference>
<keyword evidence="4" id="KW-0560">Oxidoreductase</keyword>
<evidence type="ECO:0000256" key="4">
    <source>
        <dbReference type="ARBA" id="ARBA00023002"/>
    </source>
</evidence>
<keyword evidence="3" id="KW-0274">FAD</keyword>
<organism evidence="7 8">
    <name type="scientific">Shinella pollutisoli</name>
    <dbReference type="NCBI Taxonomy" id="2250594"/>
    <lineage>
        <taxon>Bacteria</taxon>
        <taxon>Pseudomonadati</taxon>
        <taxon>Pseudomonadota</taxon>
        <taxon>Alphaproteobacteria</taxon>
        <taxon>Hyphomicrobiales</taxon>
        <taxon>Rhizobiaceae</taxon>
        <taxon>Shinella</taxon>
    </lineage>
</organism>
<dbReference type="Gene3D" id="3.50.50.60">
    <property type="entry name" value="FAD/NAD(P)-binding domain"/>
    <property type="match status" value="1"/>
</dbReference>
<feature type="domain" description="FAD-binding" evidence="6">
    <location>
        <begin position="7"/>
        <end position="79"/>
    </location>
</feature>
<proteinExistence type="predicted"/>
<dbReference type="SUPFAM" id="SSF54373">
    <property type="entry name" value="FAD-linked reductases, C-terminal domain"/>
    <property type="match status" value="1"/>
</dbReference>
<gene>
    <name evidence="7" type="ORF">ACFOHH_06315</name>
</gene>
<dbReference type="InterPro" id="IPR036188">
    <property type="entry name" value="FAD/NAD-bd_sf"/>
</dbReference>
<dbReference type="InterPro" id="IPR002938">
    <property type="entry name" value="FAD-bd"/>
</dbReference>
<dbReference type="EMBL" id="JBHRSP010000010">
    <property type="protein sequence ID" value="MFC3072712.1"/>
    <property type="molecule type" value="Genomic_DNA"/>
</dbReference>